<evidence type="ECO:0000313" key="3">
    <source>
        <dbReference type="Proteomes" id="UP000186524"/>
    </source>
</evidence>
<keyword evidence="3" id="KW-1185">Reference proteome</keyword>
<organism evidence="2 3">
    <name type="scientific">Domibacillus mangrovi</name>
    <dbReference type="NCBI Taxonomy" id="1714354"/>
    <lineage>
        <taxon>Bacteria</taxon>
        <taxon>Bacillati</taxon>
        <taxon>Bacillota</taxon>
        <taxon>Bacilli</taxon>
        <taxon>Bacillales</taxon>
        <taxon>Bacillaceae</taxon>
        <taxon>Domibacillus</taxon>
    </lineage>
</organism>
<dbReference type="Proteomes" id="UP000186524">
    <property type="component" value="Unassembled WGS sequence"/>
</dbReference>
<keyword evidence="1" id="KW-0472">Membrane</keyword>
<name>A0A1Q5P294_9BACI</name>
<keyword evidence="1" id="KW-0812">Transmembrane</keyword>
<evidence type="ECO:0000313" key="2">
    <source>
        <dbReference type="EMBL" id="OKL36369.1"/>
    </source>
</evidence>
<feature type="transmembrane region" description="Helical" evidence="1">
    <location>
        <begin position="38"/>
        <end position="56"/>
    </location>
</feature>
<evidence type="ECO:0000256" key="1">
    <source>
        <dbReference type="SAM" id="Phobius"/>
    </source>
</evidence>
<comment type="caution">
    <text evidence="2">The sequence shown here is derived from an EMBL/GenBank/DDBJ whole genome shotgun (WGS) entry which is preliminary data.</text>
</comment>
<gene>
    <name evidence="2" type="ORF">BLL40_10765</name>
</gene>
<dbReference type="RefSeq" id="WP_073711904.1">
    <property type="nucleotide sequence ID" value="NZ_MRWQ01000008.1"/>
</dbReference>
<dbReference type="AlphaFoldDB" id="A0A1Q5P294"/>
<sequence>MSPYYNRPLRGPYPYYGRPPYYNRPPYYGGYGVFQSPFIGGLFGGLAGSLLTPIIYGRPPYYGYY</sequence>
<keyword evidence="1" id="KW-1133">Transmembrane helix</keyword>
<dbReference type="EMBL" id="MRWQ01000008">
    <property type="protein sequence ID" value="OKL36369.1"/>
    <property type="molecule type" value="Genomic_DNA"/>
</dbReference>
<proteinExistence type="predicted"/>
<accession>A0A1Q5P294</accession>
<protein>
    <submittedName>
        <fullName evidence="2">Uncharacterized protein</fullName>
    </submittedName>
</protein>
<dbReference type="STRING" id="1714354.BLL40_10765"/>
<reference evidence="2 3" key="1">
    <citation type="submission" date="2016-12" db="EMBL/GenBank/DDBJ databases">
        <title>Domibacillus sp. SAOS 44 whole genome sequencing.</title>
        <authorList>
            <person name="Verma A."/>
            <person name="Krishnamurthi S."/>
        </authorList>
    </citation>
    <scope>NUCLEOTIDE SEQUENCE [LARGE SCALE GENOMIC DNA]</scope>
    <source>
        <strain evidence="2 3">SAOS 44</strain>
    </source>
</reference>